<gene>
    <name evidence="1" type="ORF">ABID44_001237</name>
</gene>
<dbReference type="RefSeq" id="WP_354150811.1">
    <property type="nucleotide sequence ID" value="NZ_JBEPMN010000003.1"/>
</dbReference>
<comment type="caution">
    <text evidence="1">The sequence shown here is derived from an EMBL/GenBank/DDBJ whole genome shotgun (WGS) entry which is preliminary data.</text>
</comment>
<organism evidence="1 2">
    <name type="scientific">Aquamicrobium ahrensii</name>
    <dbReference type="NCBI Taxonomy" id="469551"/>
    <lineage>
        <taxon>Bacteria</taxon>
        <taxon>Pseudomonadati</taxon>
        <taxon>Pseudomonadota</taxon>
        <taxon>Alphaproteobacteria</taxon>
        <taxon>Hyphomicrobiales</taxon>
        <taxon>Phyllobacteriaceae</taxon>
        <taxon>Aquamicrobium</taxon>
    </lineage>
</organism>
<evidence type="ECO:0000313" key="2">
    <source>
        <dbReference type="Proteomes" id="UP001549143"/>
    </source>
</evidence>
<name>A0ABV2KIN7_9HYPH</name>
<evidence type="ECO:0000313" key="1">
    <source>
        <dbReference type="EMBL" id="MET3660922.1"/>
    </source>
</evidence>
<accession>A0ABV2KIN7</accession>
<dbReference type="EMBL" id="JBEPMN010000003">
    <property type="protein sequence ID" value="MET3660922.1"/>
    <property type="molecule type" value="Genomic_DNA"/>
</dbReference>
<keyword evidence="2" id="KW-1185">Reference proteome</keyword>
<protein>
    <submittedName>
        <fullName evidence="1">Uncharacterized protein</fullName>
    </submittedName>
</protein>
<reference evidence="1 2" key="1">
    <citation type="submission" date="2024-06" db="EMBL/GenBank/DDBJ databases">
        <title>Genomic Encyclopedia of Type Strains, Phase IV (KMG-IV): sequencing the most valuable type-strain genomes for metagenomic binning, comparative biology and taxonomic classification.</title>
        <authorList>
            <person name="Goeker M."/>
        </authorList>
    </citation>
    <scope>NUCLEOTIDE SEQUENCE [LARGE SCALE GENOMIC DNA]</scope>
    <source>
        <strain evidence="1 2">DSM 19730</strain>
    </source>
</reference>
<sequence>MNISIRPEKRESRDERAHRIASEIILKERLKRERKTANLRAKRLEMESSSQAD</sequence>
<dbReference type="Proteomes" id="UP001549143">
    <property type="component" value="Unassembled WGS sequence"/>
</dbReference>
<proteinExistence type="predicted"/>